<evidence type="ECO:0000259" key="1">
    <source>
        <dbReference type="Pfam" id="PF01636"/>
    </source>
</evidence>
<evidence type="ECO:0000313" key="2">
    <source>
        <dbReference type="EMBL" id="MDR7303877.1"/>
    </source>
</evidence>
<gene>
    <name evidence="2" type="ORF">JOF55_004058</name>
</gene>
<dbReference type="EMBL" id="JAVDXW010000001">
    <property type="protein sequence ID" value="MDR7303877.1"/>
    <property type="molecule type" value="Genomic_DNA"/>
</dbReference>
<comment type="caution">
    <text evidence="2">The sequence shown here is derived from an EMBL/GenBank/DDBJ whole genome shotgun (WGS) entry which is preliminary data.</text>
</comment>
<name>A0AAE3ZIK7_9ACTN</name>
<dbReference type="Gene3D" id="3.90.1200.10">
    <property type="match status" value="1"/>
</dbReference>
<dbReference type="Pfam" id="PF01636">
    <property type="entry name" value="APH"/>
    <property type="match status" value="1"/>
</dbReference>
<sequence length="261" mass="28861">MSPARFIKRYRSPAEVDTALAHYRWLLSLGADVGLPRLLEHTPWTLEFEHVSGRAAELGDLPAVASALGRLHHTARQRGLAQAMANSRYITSDVILDAFAGPRRRRLHELCAVQGAGAPLSHEAIGAWLDHAAMLPVALYKDANPRNVLVADYREPVLVDFDSLTLAPVGYDLAKLLVTTAMTGGDLPPRVVEETITAYAQELPDTLDHSRRTELTVWAEFHHLLTLPYLGHHGYRYPWPAVRPWPAGEVHDAAGTAERNL</sequence>
<dbReference type="Proteomes" id="UP001180845">
    <property type="component" value="Unassembled WGS sequence"/>
</dbReference>
<organism evidence="2 3">
    <name type="scientific">Haloactinomyces albus</name>
    <dbReference type="NCBI Taxonomy" id="1352928"/>
    <lineage>
        <taxon>Bacteria</taxon>
        <taxon>Bacillati</taxon>
        <taxon>Actinomycetota</taxon>
        <taxon>Actinomycetes</taxon>
        <taxon>Actinopolysporales</taxon>
        <taxon>Actinopolysporaceae</taxon>
        <taxon>Haloactinomyces</taxon>
    </lineage>
</organism>
<protein>
    <recommendedName>
        <fullName evidence="1">Aminoglycoside phosphotransferase domain-containing protein</fullName>
    </recommendedName>
</protein>
<dbReference type="InterPro" id="IPR011009">
    <property type="entry name" value="Kinase-like_dom_sf"/>
</dbReference>
<evidence type="ECO:0000313" key="3">
    <source>
        <dbReference type="Proteomes" id="UP001180845"/>
    </source>
</evidence>
<dbReference type="SUPFAM" id="SSF56112">
    <property type="entry name" value="Protein kinase-like (PK-like)"/>
    <property type="match status" value="1"/>
</dbReference>
<feature type="domain" description="Aminoglycoside phosphotransferase" evidence="1">
    <location>
        <begin position="48"/>
        <end position="202"/>
    </location>
</feature>
<dbReference type="RefSeq" id="WP_310276674.1">
    <property type="nucleotide sequence ID" value="NZ_JAVDXW010000001.1"/>
</dbReference>
<dbReference type="InterPro" id="IPR002575">
    <property type="entry name" value="Aminoglycoside_PTrfase"/>
</dbReference>
<dbReference type="AlphaFoldDB" id="A0AAE3ZIK7"/>
<reference evidence="2" key="1">
    <citation type="submission" date="2023-07" db="EMBL/GenBank/DDBJ databases">
        <title>Sequencing the genomes of 1000 actinobacteria strains.</title>
        <authorList>
            <person name="Klenk H.-P."/>
        </authorList>
    </citation>
    <scope>NUCLEOTIDE SEQUENCE</scope>
    <source>
        <strain evidence="2">DSM 45977</strain>
    </source>
</reference>
<keyword evidence="3" id="KW-1185">Reference proteome</keyword>
<accession>A0AAE3ZIK7</accession>
<proteinExistence type="predicted"/>